<evidence type="ECO:0000256" key="1">
    <source>
        <dbReference type="ARBA" id="ARBA00022723"/>
    </source>
</evidence>
<dbReference type="Pfam" id="PF02298">
    <property type="entry name" value="Cu_bind_like"/>
    <property type="match status" value="1"/>
</dbReference>
<accession>A0ABU6TKI0</accession>
<comment type="caution">
    <text evidence="6">The sequence shown here is derived from an EMBL/GenBank/DDBJ whole genome shotgun (WGS) entry which is preliminary data.</text>
</comment>
<feature type="region of interest" description="Disordered" evidence="3">
    <location>
        <begin position="127"/>
        <end position="151"/>
    </location>
</feature>
<dbReference type="InterPro" id="IPR039391">
    <property type="entry name" value="Phytocyanin-like"/>
</dbReference>
<organism evidence="6 7">
    <name type="scientific">Stylosanthes scabra</name>
    <dbReference type="NCBI Taxonomy" id="79078"/>
    <lineage>
        <taxon>Eukaryota</taxon>
        <taxon>Viridiplantae</taxon>
        <taxon>Streptophyta</taxon>
        <taxon>Embryophyta</taxon>
        <taxon>Tracheophyta</taxon>
        <taxon>Spermatophyta</taxon>
        <taxon>Magnoliopsida</taxon>
        <taxon>eudicotyledons</taxon>
        <taxon>Gunneridae</taxon>
        <taxon>Pentapetalae</taxon>
        <taxon>rosids</taxon>
        <taxon>fabids</taxon>
        <taxon>Fabales</taxon>
        <taxon>Fabaceae</taxon>
        <taxon>Papilionoideae</taxon>
        <taxon>50 kb inversion clade</taxon>
        <taxon>dalbergioids sensu lato</taxon>
        <taxon>Dalbergieae</taxon>
        <taxon>Pterocarpus clade</taxon>
        <taxon>Stylosanthes</taxon>
    </lineage>
</organism>
<dbReference type="Gene3D" id="2.60.40.420">
    <property type="entry name" value="Cupredoxins - blue copper proteins"/>
    <property type="match status" value="1"/>
</dbReference>
<dbReference type="InterPro" id="IPR028871">
    <property type="entry name" value="BlueCu_1_BS"/>
</dbReference>
<feature type="compositionally biased region" description="Low complexity" evidence="3">
    <location>
        <begin position="127"/>
        <end position="146"/>
    </location>
</feature>
<feature type="signal peptide" evidence="4">
    <location>
        <begin position="1"/>
        <end position="24"/>
    </location>
</feature>
<dbReference type="PANTHER" id="PTHR33021:SF350">
    <property type="entry name" value="UCLACYANIN-2"/>
    <property type="match status" value="1"/>
</dbReference>
<dbReference type="PANTHER" id="PTHR33021">
    <property type="entry name" value="BLUE COPPER PROTEIN"/>
    <property type="match status" value="1"/>
</dbReference>
<evidence type="ECO:0000256" key="4">
    <source>
        <dbReference type="SAM" id="SignalP"/>
    </source>
</evidence>
<dbReference type="InterPro" id="IPR008972">
    <property type="entry name" value="Cupredoxin"/>
</dbReference>
<name>A0ABU6TKI0_9FABA</name>
<dbReference type="InterPro" id="IPR003245">
    <property type="entry name" value="Phytocyanin_dom"/>
</dbReference>
<keyword evidence="7" id="KW-1185">Reference proteome</keyword>
<feature type="domain" description="Phytocyanin" evidence="5">
    <location>
        <begin position="25"/>
        <end position="124"/>
    </location>
</feature>
<dbReference type="CDD" id="cd04216">
    <property type="entry name" value="Phytocyanin"/>
    <property type="match status" value="1"/>
</dbReference>
<keyword evidence="2" id="KW-0186">Copper</keyword>
<dbReference type="SUPFAM" id="SSF49503">
    <property type="entry name" value="Cupredoxins"/>
    <property type="match status" value="1"/>
</dbReference>
<proteinExistence type="predicted"/>
<keyword evidence="4" id="KW-0732">Signal</keyword>
<dbReference type="EMBL" id="JASCZI010091166">
    <property type="protein sequence ID" value="MED6149282.1"/>
    <property type="molecule type" value="Genomic_DNA"/>
</dbReference>
<gene>
    <name evidence="6" type="ORF">PIB30_060929</name>
</gene>
<dbReference type="PROSITE" id="PS00196">
    <property type="entry name" value="COPPER_BLUE"/>
    <property type="match status" value="1"/>
</dbReference>
<evidence type="ECO:0000313" key="7">
    <source>
        <dbReference type="Proteomes" id="UP001341840"/>
    </source>
</evidence>
<evidence type="ECO:0000256" key="3">
    <source>
        <dbReference type="SAM" id="MobiDB-lite"/>
    </source>
</evidence>
<feature type="chain" id="PRO_5046945221" description="Phytocyanin domain-containing protein" evidence="4">
    <location>
        <begin position="25"/>
        <end position="180"/>
    </location>
</feature>
<sequence>MAKSIALVASSFLILLLAFPTVFATDFTVGDSSGWALKVDYTAWAKGKTFQVGDTLTFKYNPSFHQVDEVNKSSHDGCNSSNPIKNYKDGNTKITLSKEGNHYFLCPIGDHCSSGMKLAVTVAASSSGSPSKSPSGSPSTPSTTTPSPAPTVNGAVGVSSGFTQFSGAFVGSALVLGFMF</sequence>
<protein>
    <recommendedName>
        <fullName evidence="5">Phytocyanin domain-containing protein</fullName>
    </recommendedName>
</protein>
<evidence type="ECO:0000256" key="2">
    <source>
        <dbReference type="ARBA" id="ARBA00023008"/>
    </source>
</evidence>
<evidence type="ECO:0000259" key="5">
    <source>
        <dbReference type="PROSITE" id="PS51485"/>
    </source>
</evidence>
<keyword evidence="1" id="KW-0479">Metal-binding</keyword>
<reference evidence="6 7" key="1">
    <citation type="journal article" date="2023" name="Plants (Basel)">
        <title>Bridging the Gap: Combining Genomics and Transcriptomics Approaches to Understand Stylosanthes scabra, an Orphan Legume from the Brazilian Caatinga.</title>
        <authorList>
            <person name="Ferreira-Neto J.R.C."/>
            <person name="da Silva M.D."/>
            <person name="Binneck E."/>
            <person name="de Melo N.F."/>
            <person name="da Silva R.H."/>
            <person name="de Melo A.L.T.M."/>
            <person name="Pandolfi V."/>
            <person name="Bustamante F.O."/>
            <person name="Brasileiro-Vidal A.C."/>
            <person name="Benko-Iseppon A.M."/>
        </authorList>
    </citation>
    <scope>NUCLEOTIDE SEQUENCE [LARGE SCALE GENOMIC DNA]</scope>
    <source>
        <tissue evidence="6">Leaves</tissue>
    </source>
</reference>
<dbReference type="PROSITE" id="PS51485">
    <property type="entry name" value="PHYTOCYANIN"/>
    <property type="match status" value="1"/>
</dbReference>
<evidence type="ECO:0000313" key="6">
    <source>
        <dbReference type="EMBL" id="MED6149282.1"/>
    </source>
</evidence>
<dbReference type="Proteomes" id="UP001341840">
    <property type="component" value="Unassembled WGS sequence"/>
</dbReference>